<keyword evidence="2" id="KW-1185">Reference proteome</keyword>
<proteinExistence type="predicted"/>
<dbReference type="EMBL" id="BLXT01007363">
    <property type="protein sequence ID" value="GFO38800.1"/>
    <property type="molecule type" value="Genomic_DNA"/>
</dbReference>
<reference evidence="1 2" key="1">
    <citation type="journal article" date="2021" name="Elife">
        <title>Chloroplast acquisition without the gene transfer in kleptoplastic sea slugs, Plakobranchus ocellatus.</title>
        <authorList>
            <person name="Maeda T."/>
            <person name="Takahashi S."/>
            <person name="Yoshida T."/>
            <person name="Shimamura S."/>
            <person name="Takaki Y."/>
            <person name="Nagai Y."/>
            <person name="Toyoda A."/>
            <person name="Suzuki Y."/>
            <person name="Arimoto A."/>
            <person name="Ishii H."/>
            <person name="Satoh N."/>
            <person name="Nishiyama T."/>
            <person name="Hasebe M."/>
            <person name="Maruyama T."/>
            <person name="Minagawa J."/>
            <person name="Obokata J."/>
            <person name="Shigenobu S."/>
        </authorList>
    </citation>
    <scope>NUCLEOTIDE SEQUENCE [LARGE SCALE GENOMIC DNA]</scope>
</reference>
<organism evidence="1 2">
    <name type="scientific">Plakobranchus ocellatus</name>
    <dbReference type="NCBI Taxonomy" id="259542"/>
    <lineage>
        <taxon>Eukaryota</taxon>
        <taxon>Metazoa</taxon>
        <taxon>Spiralia</taxon>
        <taxon>Lophotrochozoa</taxon>
        <taxon>Mollusca</taxon>
        <taxon>Gastropoda</taxon>
        <taxon>Heterobranchia</taxon>
        <taxon>Euthyneura</taxon>
        <taxon>Panpulmonata</taxon>
        <taxon>Sacoglossa</taxon>
        <taxon>Placobranchoidea</taxon>
        <taxon>Plakobranchidae</taxon>
        <taxon>Plakobranchus</taxon>
    </lineage>
</organism>
<evidence type="ECO:0000313" key="1">
    <source>
        <dbReference type="EMBL" id="GFO38800.1"/>
    </source>
</evidence>
<sequence>MHIYAEVEAGKVGVDSVEAGRVGFDSVKGGRVGFEAVMVGVEAGRVWVEADKVGFGAGGGTLSGADTGNHFPPLKPVLSEPQKVVATTLAYCP</sequence>
<gene>
    <name evidence="1" type="ORF">PoB_006530500</name>
</gene>
<dbReference type="Proteomes" id="UP000735302">
    <property type="component" value="Unassembled WGS sequence"/>
</dbReference>
<comment type="caution">
    <text evidence="1">The sequence shown here is derived from an EMBL/GenBank/DDBJ whole genome shotgun (WGS) entry which is preliminary data.</text>
</comment>
<protein>
    <submittedName>
        <fullName evidence="1">Uncharacterized protein</fullName>
    </submittedName>
</protein>
<accession>A0AAV4D3T3</accession>
<name>A0AAV4D3T3_9GAST</name>
<evidence type="ECO:0000313" key="2">
    <source>
        <dbReference type="Proteomes" id="UP000735302"/>
    </source>
</evidence>
<dbReference type="AlphaFoldDB" id="A0AAV4D3T3"/>